<proteinExistence type="predicted"/>
<name>A0A7J6WPP3_THATH</name>
<accession>A0A7J6WPP3</accession>
<dbReference type="PANTHER" id="PTHR46692:SF1">
    <property type="entry name" value="NUCLEOSIDE HYDROLASE 3-RELATED"/>
    <property type="match status" value="1"/>
</dbReference>
<evidence type="ECO:0000313" key="2">
    <source>
        <dbReference type="Proteomes" id="UP000554482"/>
    </source>
</evidence>
<feature type="non-terminal residue" evidence="1">
    <location>
        <position position="1"/>
    </location>
</feature>
<dbReference type="EMBL" id="JABWDY010013251">
    <property type="protein sequence ID" value="KAF5198425.1"/>
    <property type="molecule type" value="Genomic_DNA"/>
</dbReference>
<comment type="caution">
    <text evidence="1">The sequence shown here is derived from an EMBL/GenBank/DDBJ whole genome shotgun (WGS) entry which is preliminary data.</text>
</comment>
<dbReference type="PANTHER" id="PTHR46692">
    <property type="entry name" value="INOSINE-URIDINE PREFERRING NUCLEOSIDE HYDROLASE FAMILY PROTEIN"/>
    <property type="match status" value="1"/>
</dbReference>
<evidence type="ECO:0000313" key="1">
    <source>
        <dbReference type="EMBL" id="KAF5198425.1"/>
    </source>
</evidence>
<gene>
    <name evidence="1" type="ORF">FRX31_011988</name>
</gene>
<keyword evidence="2" id="KW-1185">Reference proteome</keyword>
<dbReference type="AlphaFoldDB" id="A0A7J6WPP3"/>
<sequence>MMGRDEIQVGVGGEGGILPNGNILPNVGGYLPIIDQAPLAMVLFLAEFHKACIFTVPKYVVKSQ</sequence>
<reference evidence="1 2" key="1">
    <citation type="submission" date="2020-06" db="EMBL/GenBank/DDBJ databases">
        <title>Transcriptomic and genomic resources for Thalictrum thalictroides and T. hernandezii: Facilitating candidate gene discovery in an emerging model plant lineage.</title>
        <authorList>
            <person name="Arias T."/>
            <person name="Riano-Pachon D.M."/>
            <person name="Di Stilio V.S."/>
        </authorList>
    </citation>
    <scope>NUCLEOTIDE SEQUENCE [LARGE SCALE GENOMIC DNA]</scope>
    <source>
        <strain evidence="2">cv. WT478/WT964</strain>
        <tissue evidence="1">Leaves</tissue>
    </source>
</reference>
<dbReference type="Proteomes" id="UP000554482">
    <property type="component" value="Unassembled WGS sequence"/>
</dbReference>
<protein>
    <submittedName>
        <fullName evidence="1">Uncharacterized protein</fullName>
    </submittedName>
</protein>
<organism evidence="1 2">
    <name type="scientific">Thalictrum thalictroides</name>
    <name type="common">Rue-anemone</name>
    <name type="synonym">Anemone thalictroides</name>
    <dbReference type="NCBI Taxonomy" id="46969"/>
    <lineage>
        <taxon>Eukaryota</taxon>
        <taxon>Viridiplantae</taxon>
        <taxon>Streptophyta</taxon>
        <taxon>Embryophyta</taxon>
        <taxon>Tracheophyta</taxon>
        <taxon>Spermatophyta</taxon>
        <taxon>Magnoliopsida</taxon>
        <taxon>Ranunculales</taxon>
        <taxon>Ranunculaceae</taxon>
        <taxon>Thalictroideae</taxon>
        <taxon>Thalictrum</taxon>
    </lineage>
</organism>